<dbReference type="Proteomes" id="UP000032930">
    <property type="component" value="Chromosome"/>
</dbReference>
<dbReference type="EMBL" id="FO818637">
    <property type="protein sequence ID" value="CDM87382.1"/>
    <property type="molecule type" value="Genomic_DNA"/>
</dbReference>
<evidence type="ECO:0000256" key="1">
    <source>
        <dbReference type="SAM" id="Phobius"/>
    </source>
</evidence>
<organism evidence="2 3">
    <name type="scientific">Xenorhabdus bovienii</name>
    <name type="common">Xenorhabdus nematophila subsp. bovienii</name>
    <dbReference type="NCBI Taxonomy" id="40576"/>
    <lineage>
        <taxon>Bacteria</taxon>
        <taxon>Pseudomonadati</taxon>
        <taxon>Pseudomonadota</taxon>
        <taxon>Gammaproteobacteria</taxon>
        <taxon>Enterobacterales</taxon>
        <taxon>Morganellaceae</taxon>
        <taxon>Xenorhabdus</taxon>
    </lineage>
</organism>
<protein>
    <submittedName>
        <fullName evidence="2">Uncharacterized protein</fullName>
    </submittedName>
</protein>
<sequence length="75" mass="8906">MFSNKNKKKFNYDWLKDLFLDCSEEFFWIFIIAIVILVLFVTLLIIFTDILVGIISFAVIFILCIFVLYMISIII</sequence>
<feature type="transmembrane region" description="Helical" evidence="1">
    <location>
        <begin position="53"/>
        <end position="74"/>
    </location>
</feature>
<keyword evidence="1" id="KW-1133">Transmembrane helix</keyword>
<keyword evidence="1" id="KW-0472">Membrane</keyword>
<name>A0A0B6X102_XENBV</name>
<reference evidence="2 3" key="1">
    <citation type="submission" date="2014-02" db="EMBL/GenBank/DDBJ databases">
        <authorList>
            <person name="Genoscope - CEA"/>
        </authorList>
    </citation>
    <scope>NUCLEOTIDE SEQUENCE [LARGE SCALE GENOMIC DNA]</scope>
    <source>
        <strain evidence="2 3">CS03</strain>
    </source>
</reference>
<evidence type="ECO:0000313" key="2">
    <source>
        <dbReference type="EMBL" id="CDM87382.1"/>
    </source>
</evidence>
<dbReference type="AlphaFoldDB" id="A0A0B6X102"/>
<evidence type="ECO:0000313" key="3">
    <source>
        <dbReference type="Proteomes" id="UP000032930"/>
    </source>
</evidence>
<accession>A0A0B6X102</accession>
<keyword evidence="1" id="KW-0812">Transmembrane</keyword>
<dbReference type="KEGG" id="xbv:XBW1_0020"/>
<proteinExistence type="predicted"/>
<feature type="transmembrane region" description="Helical" evidence="1">
    <location>
        <begin position="26"/>
        <end position="47"/>
    </location>
</feature>
<gene>
    <name evidence="2" type="ORF">XBW1_0020</name>
</gene>